<evidence type="ECO:0000313" key="4">
    <source>
        <dbReference type="Proteomes" id="UP001212997"/>
    </source>
</evidence>
<keyword evidence="1" id="KW-0175">Coiled coil</keyword>
<feature type="compositionally biased region" description="Pro residues" evidence="2">
    <location>
        <begin position="318"/>
        <end position="327"/>
    </location>
</feature>
<dbReference type="AlphaFoldDB" id="A0AAD5VGZ5"/>
<keyword evidence="4" id="KW-1185">Reference proteome</keyword>
<proteinExistence type="predicted"/>
<protein>
    <submittedName>
        <fullName evidence="3">Uncharacterized protein</fullName>
    </submittedName>
</protein>
<comment type="caution">
    <text evidence="3">The sequence shown here is derived from an EMBL/GenBank/DDBJ whole genome shotgun (WGS) entry which is preliminary data.</text>
</comment>
<feature type="region of interest" description="Disordered" evidence="2">
    <location>
        <begin position="245"/>
        <end position="327"/>
    </location>
</feature>
<dbReference type="EMBL" id="JANAWD010000017">
    <property type="protein sequence ID" value="KAJ3491108.1"/>
    <property type="molecule type" value="Genomic_DNA"/>
</dbReference>
<organism evidence="3 4">
    <name type="scientific">Meripilus lineatus</name>
    <dbReference type="NCBI Taxonomy" id="2056292"/>
    <lineage>
        <taxon>Eukaryota</taxon>
        <taxon>Fungi</taxon>
        <taxon>Dikarya</taxon>
        <taxon>Basidiomycota</taxon>
        <taxon>Agaricomycotina</taxon>
        <taxon>Agaricomycetes</taxon>
        <taxon>Polyporales</taxon>
        <taxon>Meripilaceae</taxon>
        <taxon>Meripilus</taxon>
    </lineage>
</organism>
<accession>A0AAD5VGZ5</accession>
<evidence type="ECO:0000256" key="1">
    <source>
        <dbReference type="SAM" id="Coils"/>
    </source>
</evidence>
<evidence type="ECO:0000313" key="3">
    <source>
        <dbReference type="EMBL" id="KAJ3491108.1"/>
    </source>
</evidence>
<feature type="compositionally biased region" description="Polar residues" evidence="2">
    <location>
        <begin position="245"/>
        <end position="255"/>
    </location>
</feature>
<feature type="region of interest" description="Disordered" evidence="2">
    <location>
        <begin position="62"/>
        <end position="82"/>
    </location>
</feature>
<reference evidence="3" key="1">
    <citation type="submission" date="2022-07" db="EMBL/GenBank/DDBJ databases">
        <title>Genome Sequence of Physisporinus lineatus.</title>
        <authorList>
            <person name="Buettner E."/>
        </authorList>
    </citation>
    <scope>NUCLEOTIDE SEQUENCE</scope>
    <source>
        <strain evidence="3">VT162</strain>
    </source>
</reference>
<evidence type="ECO:0000256" key="2">
    <source>
        <dbReference type="SAM" id="MobiDB-lite"/>
    </source>
</evidence>
<feature type="coiled-coil region" evidence="1">
    <location>
        <begin position="90"/>
        <end position="198"/>
    </location>
</feature>
<name>A0AAD5VGZ5_9APHY</name>
<gene>
    <name evidence="3" type="ORF">NLI96_g926</name>
</gene>
<sequence>MSTLMDVGILQKIRTDSNHESGPQGSSKPLSPLIEQILRDNLNLRKENVSMAHRLKQFGGLVDRHQQESPETEISSGVPKKLDVHPPGLLKELAEQSRALVAAKAELKQARQQHMAAIEEANDWVDDLWALLDEKGSQIRDTQAKLEESEDKNATLTVKLEEKEKMIIRLRNEAGFYKTSHQSKIDFLSKRVKELEAACSKQRPVSFYPNQPPKCALPKNVGYSNPFAPQMDNIFQRGLVNIGNLNPEQPFTQPSFPFELRGEPQPLVIRPPPSPTPASRRVARDSQKPRHALAPINPQPQQPTEDAQKLCPDVPSFVPRPPLAQSN</sequence>
<dbReference type="Proteomes" id="UP001212997">
    <property type="component" value="Unassembled WGS sequence"/>
</dbReference>